<name>A0A415KE21_9BACE</name>
<evidence type="ECO:0000313" key="5">
    <source>
        <dbReference type="Proteomes" id="UP000474077"/>
    </source>
</evidence>
<dbReference type="EMBL" id="WDER01000033">
    <property type="protein sequence ID" value="KAB6081996.1"/>
    <property type="molecule type" value="Genomic_DNA"/>
</dbReference>
<feature type="transmembrane region" description="Helical" evidence="1">
    <location>
        <begin position="43"/>
        <end position="70"/>
    </location>
</feature>
<evidence type="ECO:0000313" key="2">
    <source>
        <dbReference type="EMBL" id="KAB6081996.1"/>
    </source>
</evidence>
<gene>
    <name evidence="3" type="ORF">DW027_19120</name>
    <name evidence="2" type="ORF">GA560_13000</name>
</gene>
<dbReference type="Proteomes" id="UP000474077">
    <property type="component" value="Unassembled WGS sequence"/>
</dbReference>
<accession>A0A415KE21</accession>
<proteinExistence type="predicted"/>
<protein>
    <submittedName>
        <fullName evidence="3">Uncharacterized protein</fullName>
    </submittedName>
</protein>
<evidence type="ECO:0000313" key="4">
    <source>
        <dbReference type="Proteomes" id="UP000284495"/>
    </source>
</evidence>
<dbReference type="AlphaFoldDB" id="A0A415KE21"/>
<sequence>MKQVTQGTNYVPSFRTGTDVNTLQQRYFRELKKECAINSASDAYYVSAIACFCLTFIFPPAVIGAVLCVYRAKKCQKGGES</sequence>
<comment type="caution">
    <text evidence="3">The sequence shown here is derived from an EMBL/GenBank/DDBJ whole genome shotgun (WGS) entry which is preliminary data.</text>
</comment>
<reference evidence="3 4" key="1">
    <citation type="submission" date="2018-08" db="EMBL/GenBank/DDBJ databases">
        <title>A genome reference for cultivated species of the human gut microbiota.</title>
        <authorList>
            <person name="Zou Y."/>
            <person name="Xue W."/>
            <person name="Luo G."/>
        </authorList>
    </citation>
    <scope>NUCLEOTIDE SEQUENCE [LARGE SCALE GENOMIC DNA]</scope>
    <source>
        <strain evidence="3 4">AF38-2</strain>
    </source>
</reference>
<keyword evidence="1" id="KW-0472">Membrane</keyword>
<reference evidence="2 5" key="2">
    <citation type="journal article" date="2019" name="Nat. Med.">
        <title>A library of human gut bacterial isolates paired with longitudinal multiomics data enables mechanistic microbiome research.</title>
        <authorList>
            <person name="Poyet M."/>
            <person name="Groussin M."/>
            <person name="Gibbons S.M."/>
            <person name="Avila-Pacheco J."/>
            <person name="Jiang X."/>
            <person name="Kearney S.M."/>
            <person name="Perrotta A.R."/>
            <person name="Berdy B."/>
            <person name="Zhao S."/>
            <person name="Lieberman T.D."/>
            <person name="Swanson P.K."/>
            <person name="Smith M."/>
            <person name="Roesemann S."/>
            <person name="Alexander J.E."/>
            <person name="Rich S.A."/>
            <person name="Livny J."/>
            <person name="Vlamakis H."/>
            <person name="Clish C."/>
            <person name="Bullock K."/>
            <person name="Deik A."/>
            <person name="Scott J."/>
            <person name="Pierce K.A."/>
            <person name="Xavier R.J."/>
            <person name="Alm E.J."/>
        </authorList>
    </citation>
    <scope>NUCLEOTIDE SEQUENCE [LARGE SCALE GENOMIC DNA]</scope>
    <source>
        <strain evidence="2 5">BIOML-A73</strain>
    </source>
</reference>
<dbReference type="EMBL" id="QROO01000028">
    <property type="protein sequence ID" value="RHL34529.1"/>
    <property type="molecule type" value="Genomic_DNA"/>
</dbReference>
<keyword evidence="1" id="KW-1133">Transmembrane helix</keyword>
<keyword evidence="1" id="KW-0812">Transmembrane</keyword>
<dbReference type="RefSeq" id="WP_049702373.1">
    <property type="nucleotide sequence ID" value="NZ_JAASHA010000020.1"/>
</dbReference>
<evidence type="ECO:0000313" key="3">
    <source>
        <dbReference type="EMBL" id="RHL34529.1"/>
    </source>
</evidence>
<organism evidence="3 4">
    <name type="scientific">Bacteroides xylanisolvens</name>
    <dbReference type="NCBI Taxonomy" id="371601"/>
    <lineage>
        <taxon>Bacteria</taxon>
        <taxon>Pseudomonadati</taxon>
        <taxon>Bacteroidota</taxon>
        <taxon>Bacteroidia</taxon>
        <taxon>Bacteroidales</taxon>
        <taxon>Bacteroidaceae</taxon>
        <taxon>Bacteroides</taxon>
    </lineage>
</organism>
<evidence type="ECO:0000256" key="1">
    <source>
        <dbReference type="SAM" id="Phobius"/>
    </source>
</evidence>
<dbReference type="Proteomes" id="UP000284495">
    <property type="component" value="Unassembled WGS sequence"/>
</dbReference>